<feature type="region of interest" description="Disordered" evidence="2">
    <location>
        <begin position="117"/>
        <end position="140"/>
    </location>
</feature>
<dbReference type="Gene3D" id="3.60.40.10">
    <property type="entry name" value="PPM-type phosphatase domain"/>
    <property type="match status" value="1"/>
</dbReference>
<dbReference type="RefSeq" id="XP_018697022.1">
    <property type="nucleotide sequence ID" value="XM_018834398.1"/>
</dbReference>
<dbReference type="AlphaFoldDB" id="A0A178ZXD2"/>
<comment type="catalytic activity">
    <reaction evidence="1">
        <text>O-phospho-L-seryl-[protein] + H2O = L-seryl-[protein] + phosphate</text>
        <dbReference type="Rhea" id="RHEA:20629"/>
        <dbReference type="Rhea" id="RHEA-COMP:9863"/>
        <dbReference type="Rhea" id="RHEA-COMP:11604"/>
        <dbReference type="ChEBI" id="CHEBI:15377"/>
        <dbReference type="ChEBI" id="CHEBI:29999"/>
        <dbReference type="ChEBI" id="CHEBI:43474"/>
        <dbReference type="ChEBI" id="CHEBI:83421"/>
        <dbReference type="EC" id="3.1.3.16"/>
    </reaction>
</comment>
<dbReference type="PANTHER" id="PTHR12320">
    <property type="entry name" value="PROTEIN PHOSPHATASE 2C"/>
    <property type="match status" value="1"/>
</dbReference>
<dbReference type="Proteomes" id="UP000078343">
    <property type="component" value="Unassembled WGS sequence"/>
</dbReference>
<accession>A0A178ZXD2</accession>
<feature type="domain" description="PPM-type phosphatase" evidence="3">
    <location>
        <begin position="128"/>
        <end position="443"/>
    </location>
</feature>
<dbReference type="SMART" id="SM00332">
    <property type="entry name" value="PP2Cc"/>
    <property type="match status" value="1"/>
</dbReference>
<dbReference type="InterPro" id="IPR001932">
    <property type="entry name" value="PPM-type_phosphatase-like_dom"/>
</dbReference>
<keyword evidence="1" id="KW-0460">Magnesium</keyword>
<evidence type="ECO:0000256" key="2">
    <source>
        <dbReference type="SAM" id="MobiDB-lite"/>
    </source>
</evidence>
<organism evidence="4 5">
    <name type="scientific">Fonsecaea erecta</name>
    <dbReference type="NCBI Taxonomy" id="1367422"/>
    <lineage>
        <taxon>Eukaryota</taxon>
        <taxon>Fungi</taxon>
        <taxon>Dikarya</taxon>
        <taxon>Ascomycota</taxon>
        <taxon>Pezizomycotina</taxon>
        <taxon>Eurotiomycetes</taxon>
        <taxon>Chaetothyriomycetidae</taxon>
        <taxon>Chaetothyriales</taxon>
        <taxon>Herpotrichiellaceae</taxon>
        <taxon>Fonsecaea</taxon>
    </lineage>
</organism>
<dbReference type="GeneID" id="30007052"/>
<gene>
    <name evidence="4" type="ORF">AYL99_02882</name>
</gene>
<comment type="cofactor">
    <cofactor evidence="1">
        <name>Mg(2+)</name>
        <dbReference type="ChEBI" id="CHEBI:18420"/>
    </cofactor>
</comment>
<dbReference type="PROSITE" id="PS51746">
    <property type="entry name" value="PPM_2"/>
    <property type="match status" value="1"/>
</dbReference>
<comment type="catalytic activity">
    <reaction evidence="1">
        <text>O-phospho-L-threonyl-[protein] + H2O = L-threonyl-[protein] + phosphate</text>
        <dbReference type="Rhea" id="RHEA:47004"/>
        <dbReference type="Rhea" id="RHEA-COMP:11060"/>
        <dbReference type="Rhea" id="RHEA-COMP:11605"/>
        <dbReference type="ChEBI" id="CHEBI:15377"/>
        <dbReference type="ChEBI" id="CHEBI:30013"/>
        <dbReference type="ChEBI" id="CHEBI:43474"/>
        <dbReference type="ChEBI" id="CHEBI:61977"/>
        <dbReference type="EC" id="3.1.3.16"/>
    </reaction>
</comment>
<dbReference type="OrthoDB" id="60843at2759"/>
<dbReference type="GO" id="GO:0046872">
    <property type="term" value="F:metal ion binding"/>
    <property type="evidence" value="ECO:0007669"/>
    <property type="project" value="UniProtKB-UniRule"/>
</dbReference>
<keyword evidence="1" id="KW-0378">Hydrolase</keyword>
<dbReference type="SUPFAM" id="SSF81606">
    <property type="entry name" value="PP2C-like"/>
    <property type="match status" value="1"/>
</dbReference>
<dbReference type="Pfam" id="PF13672">
    <property type="entry name" value="PP2C_2"/>
    <property type="match status" value="1"/>
</dbReference>
<keyword evidence="1" id="KW-0479">Metal-binding</keyword>
<feature type="compositionally biased region" description="Basic and acidic residues" evidence="2">
    <location>
        <begin position="130"/>
        <end position="140"/>
    </location>
</feature>
<evidence type="ECO:0000313" key="5">
    <source>
        <dbReference type="Proteomes" id="UP000078343"/>
    </source>
</evidence>
<evidence type="ECO:0000313" key="4">
    <source>
        <dbReference type="EMBL" id="OAP63655.1"/>
    </source>
</evidence>
<reference evidence="4 5" key="1">
    <citation type="submission" date="2016-04" db="EMBL/GenBank/DDBJ databases">
        <title>Draft genome of Fonsecaea erecta CBS 125763.</title>
        <authorList>
            <person name="Weiss V.A."/>
            <person name="Vicente V.A."/>
            <person name="Raittz R.T."/>
            <person name="Moreno L.F."/>
            <person name="De Souza E.M."/>
            <person name="Pedrosa F.O."/>
            <person name="Steffens M.B."/>
            <person name="Faoro H."/>
            <person name="Tadra-Sfeir M.Z."/>
            <person name="Najafzadeh M.J."/>
            <person name="Felipe M.S."/>
            <person name="Teixeira M."/>
            <person name="Sun J."/>
            <person name="Xi L."/>
            <person name="Gomes R."/>
            <person name="De Azevedo C.M."/>
            <person name="Salgado C.G."/>
            <person name="Da Silva M.B."/>
            <person name="Nascimento M.F."/>
            <person name="Queiroz-Telles F."/>
            <person name="Attili D.S."/>
            <person name="Gorbushina A."/>
        </authorList>
    </citation>
    <scope>NUCLEOTIDE SEQUENCE [LARGE SCALE GENOMIC DNA]</scope>
    <source>
        <strain evidence="4 5">CBS 125763</strain>
    </source>
</reference>
<dbReference type="STRING" id="1367422.A0A178ZXD2"/>
<dbReference type="PANTHER" id="PTHR12320:SF1">
    <property type="entry name" value="PROTEIN PHOSPHATASE PTC7 HOMOLOG"/>
    <property type="match status" value="1"/>
</dbReference>
<dbReference type="InterPro" id="IPR036457">
    <property type="entry name" value="PPM-type-like_dom_sf"/>
</dbReference>
<sequence length="462" mass="50321">MSAAAGTVRAAPAFFTRSLILTPSHLSHRAGKSSRHDPALAYRIFLDLQQNIRRSLDPYRFNARNLHSSPRRAATVPSSSAGMSNSAIPHISLHIAASSSGKGRKYRPELSTYEYVPSDDDGLGVQRGSTPEEKRIRRPDSGQDAYFVARVGKDPNTTAFAIADGVGGWSDHGIDPADFSHGLCSYMAETTLSWSSNERLGPRQLLEIGYEKTIRDPTIHAGGTTACVAVTEGDGRMRIANLGDSGFLQLRLGTVHHYSNPQTHAFNTPYQMSLTPPEILAQAMIFGGLPLNDKPERADLADHMLRHGDVLVLATDGVWDNLNSQDLLSIVSLHMRTTGAWLRSKDQGYTISPVLSELVDHSLGPHKHNLRISDTVDISFQQLPLATGTLQSVLAAAIVGEAKNASLNAKRDGPFAKEMQKQFPYDPWHGGKVDDIAVLVVVAVDQNKATEDTQKLKLKPKL</sequence>
<comment type="caution">
    <text evidence="4">The sequence shown here is derived from an EMBL/GenBank/DDBJ whole genome shotgun (WGS) entry which is preliminary data.</text>
</comment>
<comment type="similarity">
    <text evidence="1">Belongs to the PP2C family.</text>
</comment>
<dbReference type="EMBL" id="LVYI01000002">
    <property type="protein sequence ID" value="OAP63655.1"/>
    <property type="molecule type" value="Genomic_DNA"/>
</dbReference>
<keyword evidence="1" id="KW-0904">Protein phosphatase</keyword>
<dbReference type="SMART" id="SM00331">
    <property type="entry name" value="PP2C_SIG"/>
    <property type="match status" value="1"/>
</dbReference>
<dbReference type="InterPro" id="IPR039123">
    <property type="entry name" value="PPTC7"/>
</dbReference>
<evidence type="ECO:0000259" key="3">
    <source>
        <dbReference type="PROSITE" id="PS51746"/>
    </source>
</evidence>
<comment type="cofactor">
    <cofactor evidence="1">
        <name>Mn(2+)</name>
        <dbReference type="ChEBI" id="CHEBI:29035"/>
    </cofactor>
</comment>
<evidence type="ECO:0000256" key="1">
    <source>
        <dbReference type="RuleBase" id="RU366020"/>
    </source>
</evidence>
<keyword evidence="5" id="KW-1185">Reference proteome</keyword>
<name>A0A178ZXD2_9EURO</name>
<protein>
    <recommendedName>
        <fullName evidence="1">Protein phosphatase</fullName>
        <ecNumber evidence="1">3.1.3.16</ecNumber>
    </recommendedName>
</protein>
<dbReference type="GO" id="GO:0004722">
    <property type="term" value="F:protein serine/threonine phosphatase activity"/>
    <property type="evidence" value="ECO:0007669"/>
    <property type="project" value="UniProtKB-EC"/>
</dbReference>
<keyword evidence="1" id="KW-0464">Manganese</keyword>
<proteinExistence type="inferred from homology"/>
<dbReference type="EC" id="3.1.3.16" evidence="1"/>